<proteinExistence type="predicted"/>
<dbReference type="AlphaFoldDB" id="A0A182J4C2"/>
<dbReference type="EnsemblMetazoa" id="AATE011088-RA">
    <property type="protein sequence ID" value="AATE011088-PA.1"/>
    <property type="gene ID" value="AATE011088"/>
</dbReference>
<organism evidence="1">
    <name type="scientific">Anopheles atroparvus</name>
    <name type="common">European mosquito</name>
    <dbReference type="NCBI Taxonomy" id="41427"/>
    <lineage>
        <taxon>Eukaryota</taxon>
        <taxon>Metazoa</taxon>
        <taxon>Ecdysozoa</taxon>
        <taxon>Arthropoda</taxon>
        <taxon>Hexapoda</taxon>
        <taxon>Insecta</taxon>
        <taxon>Pterygota</taxon>
        <taxon>Neoptera</taxon>
        <taxon>Endopterygota</taxon>
        <taxon>Diptera</taxon>
        <taxon>Nematocera</taxon>
        <taxon>Culicoidea</taxon>
        <taxon>Culicidae</taxon>
        <taxon>Anophelinae</taxon>
        <taxon>Anopheles</taxon>
    </lineage>
</organism>
<evidence type="ECO:0000313" key="1">
    <source>
        <dbReference type="EnsemblMetazoa" id="AATE011088-PA.1"/>
    </source>
</evidence>
<reference evidence="1" key="1">
    <citation type="submission" date="2022-08" db="UniProtKB">
        <authorList>
            <consortium name="EnsemblMetazoa"/>
        </authorList>
    </citation>
    <scope>IDENTIFICATION</scope>
    <source>
        <strain evidence="1">EBRO</strain>
    </source>
</reference>
<sequence length="263" mass="28640">MGENVGHIRKYDRLASERRMAQNIGNKFKLDGLRFWLAIKGSGAKNGKKRGRRLVQGFAYRVRTDKVRFFFGHPGSFGPGSCRRAGALTPTSEPTLTLFEALPLLLLLLRETILRLKHNHIGLALAGWTCPAGGSPLDDDATASGPYIFMIVWVLLLLLLLLLVLVVAVVAGYKERKISVAHTSAPERLAWVVLVLVASCAGKSHTAGSAPFREAGITGFGASSEGLPVLLFCSSFWTADFATKQRLSSGKVCFQTDLKEIRT</sequence>
<protein>
    <submittedName>
        <fullName evidence="1">Uncharacterized protein</fullName>
    </submittedName>
</protein>
<accession>A0A182J4C2</accession>
<dbReference type="VEuPathDB" id="VectorBase:AATE011088"/>
<name>A0A182J4C2_ANOAO</name>